<keyword evidence="1" id="KW-0378">Hydrolase</keyword>
<dbReference type="GO" id="GO:0016042">
    <property type="term" value="P:lipid catabolic process"/>
    <property type="evidence" value="ECO:0007669"/>
    <property type="project" value="InterPro"/>
</dbReference>
<dbReference type="EC" id="3.1.1.3" evidence="1"/>
<dbReference type="AlphaFoldDB" id="A0A0G3HGK4"/>
<reference evidence="2" key="2">
    <citation type="submission" date="2015-05" db="EMBL/GenBank/DDBJ databases">
        <title>Complete genome sequence of Corynebacterium uterequi DSM 45634, isolated from the uterus of a maiden mare.</title>
        <authorList>
            <person name="Ruckert C."/>
            <person name="Albersmeier A."/>
            <person name="Winkler A."/>
            <person name="Tauch A."/>
        </authorList>
    </citation>
    <scope>NUCLEOTIDE SEQUENCE [LARGE SCALE GENOMIC DNA]</scope>
    <source>
        <strain evidence="2">DSM 45634</strain>
    </source>
</reference>
<dbReference type="STRING" id="1072256.CUTER_05380"/>
<dbReference type="InterPro" id="IPR029058">
    <property type="entry name" value="AB_hydrolase_fold"/>
</dbReference>
<dbReference type="PANTHER" id="PTHR34853:SF1">
    <property type="entry name" value="LIPASE 5"/>
    <property type="match status" value="1"/>
</dbReference>
<protein>
    <submittedName>
        <fullName evidence="1">Secretory lipase</fullName>
        <ecNumber evidence="1">3.1.1.3</ecNumber>
    </submittedName>
</protein>
<dbReference type="SUPFAM" id="SSF53474">
    <property type="entry name" value="alpha/beta-Hydrolases"/>
    <property type="match status" value="1"/>
</dbReference>
<dbReference type="EMBL" id="CP011546">
    <property type="protein sequence ID" value="AKK11073.1"/>
    <property type="molecule type" value="Genomic_DNA"/>
</dbReference>
<keyword evidence="2" id="KW-1185">Reference proteome</keyword>
<dbReference type="GO" id="GO:0004806">
    <property type="term" value="F:triacylglycerol lipase activity"/>
    <property type="evidence" value="ECO:0007669"/>
    <property type="project" value="UniProtKB-EC"/>
</dbReference>
<dbReference type="RefSeq" id="WP_052844042.1">
    <property type="nucleotide sequence ID" value="NZ_CP011546.1"/>
</dbReference>
<sequence length="394" mass="43348">MTTYRSGSFRRLAKSFGPFATGAVTGLLRHETPLPYAPALPAGAAVGTVLARRNVEPVGLPQQVAAQRIHFVSVDAHGRRHVGSAVHYRTRHNGPLIAFAPSTYGVAPHCDPSHAAEVGVHWHNRHDLIAAYEQPVIHWFLHAGADVIAIDYPRDPVTQIQLYCDHQSAALTLSHAVAAARQLGSAGQLGLWGYSQGGGATAAYVEDRLDERPRAAVVGAPPSDLLDVARHVDGSSITSVIGYTIAGLMATSPTIRQEIDDTLSDYGKEKLSRILSTCVIGTIRDSGWRSTRRWTRSGRRVTDVLESLPHTAAEIERRRLGKRDVDAPVRLWASRHDDIIPFPMLSRLHDAWPSANWEIRPLFQVYGRTAVNHFVPYFQGFTRDAQWLLQQVST</sequence>
<organism evidence="1 2">
    <name type="scientific">Corynebacterium uterequi</name>
    <dbReference type="NCBI Taxonomy" id="1072256"/>
    <lineage>
        <taxon>Bacteria</taxon>
        <taxon>Bacillati</taxon>
        <taxon>Actinomycetota</taxon>
        <taxon>Actinomycetes</taxon>
        <taxon>Mycobacteriales</taxon>
        <taxon>Corynebacteriaceae</taxon>
        <taxon>Corynebacterium</taxon>
    </lineage>
</organism>
<name>A0A0G3HGK4_9CORY</name>
<gene>
    <name evidence="1" type="ORF">CUTER_05380</name>
</gene>
<dbReference type="Proteomes" id="UP000035548">
    <property type="component" value="Chromosome"/>
</dbReference>
<evidence type="ECO:0000313" key="2">
    <source>
        <dbReference type="Proteomes" id="UP000035548"/>
    </source>
</evidence>
<dbReference type="PATRIC" id="fig|1072256.5.peg.1063"/>
<dbReference type="PANTHER" id="PTHR34853">
    <property type="match status" value="1"/>
</dbReference>
<dbReference type="InterPro" id="IPR005152">
    <property type="entry name" value="Lipase_secreted"/>
</dbReference>
<evidence type="ECO:0000313" key="1">
    <source>
        <dbReference type="EMBL" id="AKK11073.1"/>
    </source>
</evidence>
<accession>A0A0G3HGK4</accession>
<dbReference type="Gene3D" id="3.40.50.1820">
    <property type="entry name" value="alpha/beta hydrolase"/>
    <property type="match status" value="1"/>
</dbReference>
<proteinExistence type="predicted"/>
<reference evidence="1 2" key="1">
    <citation type="journal article" date="2015" name="Genome Announc.">
        <title>Virulence Factor Genes Detected in the Complete Genome Sequence of Corynebacterium uterequi DSM 45634, Isolated from the Uterus of a Maiden Mare.</title>
        <authorList>
            <person name="Ruckert C."/>
            <person name="Kriete M."/>
            <person name="Jaenicke S."/>
            <person name="Winkler A."/>
            <person name="Tauch A."/>
        </authorList>
    </citation>
    <scope>NUCLEOTIDE SEQUENCE [LARGE SCALE GENOMIC DNA]</scope>
    <source>
        <strain evidence="1 2">DSM 45634</strain>
    </source>
</reference>
<dbReference type="Gene3D" id="1.10.260.130">
    <property type="match status" value="1"/>
</dbReference>
<dbReference type="Pfam" id="PF03583">
    <property type="entry name" value="LIP"/>
    <property type="match status" value="1"/>
</dbReference>
<dbReference type="KEGG" id="cut:CUTER_05380"/>
<dbReference type="OrthoDB" id="9798122at2"/>